<dbReference type="Pfam" id="PF25792">
    <property type="entry name" value="BREX_BrxC_helical"/>
    <property type="match status" value="1"/>
</dbReference>
<dbReference type="InterPro" id="IPR058038">
    <property type="entry name" value="BREX_BrxC_wHTH"/>
</dbReference>
<evidence type="ECO:0000313" key="6">
    <source>
        <dbReference type="Proteomes" id="UP000229095"/>
    </source>
</evidence>
<dbReference type="Pfam" id="PF25791">
    <property type="entry name" value="WHD_BREX_BrxC"/>
    <property type="match status" value="1"/>
</dbReference>
<accession>A0A2M9H836</accession>
<evidence type="ECO:0008006" key="7">
    <source>
        <dbReference type="Google" id="ProtNLM"/>
    </source>
</evidence>
<evidence type="ECO:0000313" key="5">
    <source>
        <dbReference type="EMBL" id="PJM72971.1"/>
    </source>
</evidence>
<feature type="domain" description="Probable ATP-binding protein BrxC 4th six-stranded beta-sheet" evidence="4">
    <location>
        <begin position="573"/>
        <end position="744"/>
    </location>
</feature>
<gene>
    <name evidence="5" type="ORF">CS006_06875</name>
</gene>
<dbReference type="NCBIfam" id="NF033441">
    <property type="entry name" value="BREX_BrxC"/>
    <property type="match status" value="1"/>
</dbReference>
<evidence type="ECO:0000259" key="2">
    <source>
        <dbReference type="Pfam" id="PF25791"/>
    </source>
</evidence>
<dbReference type="EMBL" id="PEBI01000003">
    <property type="protein sequence ID" value="PJM72971.1"/>
    <property type="molecule type" value="Genomic_DNA"/>
</dbReference>
<dbReference type="SUPFAM" id="SSF52540">
    <property type="entry name" value="P-loop containing nucleoside triphosphate hydrolases"/>
    <property type="match status" value="1"/>
</dbReference>
<feature type="domain" description="Probable ATP-binding protein BrxC alpha-helical" evidence="3">
    <location>
        <begin position="885"/>
        <end position="1011"/>
    </location>
</feature>
<evidence type="ECO:0000256" key="1">
    <source>
        <dbReference type="SAM" id="MobiDB-lite"/>
    </source>
</evidence>
<feature type="compositionally biased region" description="Basic and acidic residues" evidence="1">
    <location>
        <begin position="1138"/>
        <end position="1163"/>
    </location>
</feature>
<dbReference type="InterPro" id="IPR058037">
    <property type="entry name" value="BREX_BrxC_helical"/>
</dbReference>
<dbReference type="InterPro" id="IPR027417">
    <property type="entry name" value="P-loop_NTPase"/>
</dbReference>
<evidence type="ECO:0000259" key="3">
    <source>
        <dbReference type="Pfam" id="PF25792"/>
    </source>
</evidence>
<dbReference type="Pfam" id="PF25796">
    <property type="entry name" value="BREX_BrxC_4th"/>
    <property type="match status" value="1"/>
</dbReference>
<proteinExistence type="predicted"/>
<comment type="caution">
    <text evidence="5">The sequence shown here is derived from an EMBL/GenBank/DDBJ whole genome shotgun (WGS) entry which is preliminary data.</text>
</comment>
<feature type="domain" description="Probable ATP-binding protein BrxC winged helix-turn-helix" evidence="2">
    <location>
        <begin position="797"/>
        <end position="875"/>
    </location>
</feature>
<reference evidence="5 6" key="1">
    <citation type="submission" date="2017-10" db="EMBL/GenBank/DDBJ databases">
        <title>Draft genome sequences of strains TRE 1, TRE 9, TRE H and TRI 7, isolated from tamarins, belonging to four potential novel Bifidobacterium species.</title>
        <authorList>
            <person name="Mattarelli P."/>
            <person name="Modesto M."/>
            <person name="Puglisi E."/>
            <person name="Morelli L."/>
            <person name="Spezio C."/>
            <person name="Bonetti A."/>
            <person name="Sandri C."/>
        </authorList>
    </citation>
    <scope>NUCLEOTIDE SEQUENCE [LARGE SCALE GENOMIC DNA]</scope>
    <source>
        <strain evidence="6">TRE1</strain>
    </source>
</reference>
<dbReference type="InterPro" id="IPR058036">
    <property type="entry name" value="BREX_BrxC_4th"/>
</dbReference>
<evidence type="ECO:0000259" key="4">
    <source>
        <dbReference type="Pfam" id="PF25796"/>
    </source>
</evidence>
<keyword evidence="6" id="KW-1185">Reference proteome</keyword>
<protein>
    <recommendedName>
        <fullName evidence="7">ATP-binding protein</fullName>
    </recommendedName>
</protein>
<dbReference type="Proteomes" id="UP000229095">
    <property type="component" value="Unassembled WGS sequence"/>
</dbReference>
<dbReference type="AlphaFoldDB" id="A0A2M9H836"/>
<sequence length="1243" mass="139512">MMTLRSMFVKNIDQRIDGVVKASDDKNLRDEIDEYVLTNEIQNSMEMLLDEYNEPGSHHTNGVWISGYFGSGKSHLLKILSHILGDVPEAFADAATMVPREQAVHTLMRKAADAGNNTLEALLRRNLEIPATSLLFNIDSKAQNNNPNALTDAFVRVFNESRGYFGANRYIAKFEHDLDNNGKLEAFKKLFEQKVGKPWEQGRAESQFWEEEISEAFTEATGKPVRDDRLIIADYQAQYRPTIADFADDVNAWLDVQEPNRRILFLVDEVGQFVGGKPERMLNLQTVTEELFSRTNGRAWVFVTSQEDLDKVIEGRTVNQGIDLTKIKGRFDINMRLDSTDAIEVIQKRLLVKTDEARPMIERLFARQQGNLGTLFDFQGEGGAQQFRTNKFGSEDDFVDSYPFMNYEFGLFHNAMRGMSDAGFFEGAHRSVGERSMLSTVSIALMACRSLPFGSIIPFSRFYDGIAGTLQTSANYRINEANSQLPENDDKPLALSLLKALLMVKHVQGFKATVRNLRVLVLGRFDENIPEFENRIRRVLDVLEAGNYVHRNGEFYEYLTNDEQEIEKEIKNVDITDGDIRSFIGEVLGVDILGGGTHRIEYGPQKAPFRYGLTIDGSTIGQTQATVLHLVTPLDGTDVDAKIMQGAGERNVVRIILPDEKTFTNDAVMYLKTSKYVKLNLRNQETSEQRMRIIGEKNTALSMMRRTLKTTLRESIMNAVFAYNGLPLELKSTTAEGRIAEAMGLMIGKYYPNLAMLAGVRYDEKGLGKVLDDAAIPDGETLPGTSDARSKIDAPAQDVLSFIMRSKTVKPTVHAVISHYGEPPYGWPYAAVLACLLHLYGTGQVTLMVDSRKVERTEAVAVLTSTKKQNSIVVEVPKQYDAAKVRRLRRFYGDYFDAPESGLPSDPPAMAAAIRDALSDEAADLRHLRDVNNRFAFTKRLDEVIARLNRAVAHGDQWMLESFITDDEEDGDEQLLDDKDDIVSPIRQILNGAQKTVLSDCMAYLHDNESNFTLAPADVQRKRDDTLTLANDPNLHRGNRINQLKTMVDELRAALDRLIEQERSQALAVIDSVRESIMQSDSYANVDESVRQLVGRRLDEFAGKAGSAKYIADIRQNADVVQQSLYATLMTQLDEALARQHEKTVESRKPDETPATDTSHRSEQPGTGEEAEESQRSGRHVAKTVHDDGASVTSVVRRSVVITTIPVPKPVTALENEHDVDTFLESYRRTLIHAINEGKKILL</sequence>
<organism evidence="5 6">
    <name type="scientific">Bifidobacterium primatium</name>
    <dbReference type="NCBI Taxonomy" id="2045438"/>
    <lineage>
        <taxon>Bacteria</taxon>
        <taxon>Bacillati</taxon>
        <taxon>Actinomycetota</taxon>
        <taxon>Actinomycetes</taxon>
        <taxon>Bifidobacteriales</taxon>
        <taxon>Bifidobacteriaceae</taxon>
        <taxon>Bifidobacterium</taxon>
    </lineage>
</organism>
<name>A0A2M9H836_9BIFI</name>
<feature type="region of interest" description="Disordered" evidence="1">
    <location>
        <begin position="1138"/>
        <end position="1189"/>
    </location>
</feature>
<dbReference type="InterPro" id="IPR047679">
    <property type="entry name" value="BREX_BrxC"/>
</dbReference>